<accession>A0AAD1TES0</accession>
<dbReference type="EMBL" id="OW240922">
    <property type="protein sequence ID" value="CAH2322006.1"/>
    <property type="molecule type" value="Genomic_DNA"/>
</dbReference>
<feature type="compositionally biased region" description="Basic residues" evidence="1">
    <location>
        <begin position="7"/>
        <end position="21"/>
    </location>
</feature>
<reference evidence="2" key="1">
    <citation type="submission" date="2022-03" db="EMBL/GenBank/DDBJ databases">
        <authorList>
            <person name="Alioto T."/>
            <person name="Alioto T."/>
            <person name="Gomez Garrido J."/>
        </authorList>
    </citation>
    <scope>NUCLEOTIDE SEQUENCE</scope>
</reference>
<feature type="compositionally biased region" description="Polar residues" evidence="1">
    <location>
        <begin position="46"/>
        <end position="69"/>
    </location>
</feature>
<protein>
    <submittedName>
        <fullName evidence="2">Uncharacterized protein</fullName>
    </submittedName>
</protein>
<feature type="region of interest" description="Disordered" evidence="1">
    <location>
        <begin position="1"/>
        <end position="69"/>
    </location>
</feature>
<dbReference type="AlphaFoldDB" id="A0AAD1TES0"/>
<gene>
    <name evidence="2" type="ORF">PECUL_23A058321</name>
</gene>
<keyword evidence="3" id="KW-1185">Reference proteome</keyword>
<sequence>MASIILRNRHAPTSHLPHWKRSWTSMPSIFGPPTIARSKPHPPASSPDSHWNTSITCSGSSNVTYAAPD</sequence>
<evidence type="ECO:0000313" key="2">
    <source>
        <dbReference type="EMBL" id="CAH2322006.1"/>
    </source>
</evidence>
<proteinExistence type="predicted"/>
<name>A0AAD1TES0_PELCU</name>
<organism evidence="2 3">
    <name type="scientific">Pelobates cultripes</name>
    <name type="common">Western spadefoot toad</name>
    <dbReference type="NCBI Taxonomy" id="61616"/>
    <lineage>
        <taxon>Eukaryota</taxon>
        <taxon>Metazoa</taxon>
        <taxon>Chordata</taxon>
        <taxon>Craniata</taxon>
        <taxon>Vertebrata</taxon>
        <taxon>Euteleostomi</taxon>
        <taxon>Amphibia</taxon>
        <taxon>Batrachia</taxon>
        <taxon>Anura</taxon>
        <taxon>Pelobatoidea</taxon>
        <taxon>Pelobatidae</taxon>
        <taxon>Pelobates</taxon>
    </lineage>
</organism>
<dbReference type="Proteomes" id="UP001295444">
    <property type="component" value="Chromosome 11"/>
</dbReference>
<evidence type="ECO:0000313" key="3">
    <source>
        <dbReference type="Proteomes" id="UP001295444"/>
    </source>
</evidence>
<evidence type="ECO:0000256" key="1">
    <source>
        <dbReference type="SAM" id="MobiDB-lite"/>
    </source>
</evidence>